<dbReference type="PROSITE" id="PS00743">
    <property type="entry name" value="BETA_LACTAMASE_B_1"/>
    <property type="match status" value="1"/>
</dbReference>
<feature type="domain" description="Metallo-beta-lactamase" evidence="6">
    <location>
        <begin position="9"/>
        <end position="193"/>
    </location>
</feature>
<dbReference type="PANTHER" id="PTHR43546:SF3">
    <property type="entry name" value="UPF0173 METAL-DEPENDENT HYDROLASE MJ1163"/>
    <property type="match status" value="1"/>
</dbReference>
<evidence type="ECO:0000313" key="8">
    <source>
        <dbReference type="Proteomes" id="UP000244016"/>
    </source>
</evidence>
<dbReference type="NCBIfam" id="NF001911">
    <property type="entry name" value="PRK00685.1"/>
    <property type="match status" value="1"/>
</dbReference>
<accession>A0A2T5GAG6</accession>
<dbReference type="SMART" id="SM00849">
    <property type="entry name" value="Lactamase_B"/>
    <property type="match status" value="1"/>
</dbReference>
<dbReference type="GO" id="GO:0017001">
    <property type="term" value="P:antibiotic catabolic process"/>
    <property type="evidence" value="ECO:0007669"/>
    <property type="project" value="InterPro"/>
</dbReference>
<keyword evidence="2" id="KW-0479">Metal-binding</keyword>
<dbReference type="Gene3D" id="3.60.15.10">
    <property type="entry name" value="Ribonuclease Z/Hydroxyacylglutathione hydrolase-like"/>
    <property type="match status" value="1"/>
</dbReference>
<name>A0A2T5GAG6_9BACL</name>
<evidence type="ECO:0000256" key="3">
    <source>
        <dbReference type="ARBA" id="ARBA00022801"/>
    </source>
</evidence>
<dbReference type="GO" id="GO:0008800">
    <property type="term" value="F:beta-lactamase activity"/>
    <property type="evidence" value="ECO:0007669"/>
    <property type="project" value="InterPro"/>
</dbReference>
<keyword evidence="3 5" id="KW-0378">Hydrolase</keyword>
<dbReference type="Proteomes" id="UP000244016">
    <property type="component" value="Unassembled WGS sequence"/>
</dbReference>
<dbReference type="PANTHER" id="PTHR43546">
    <property type="entry name" value="UPF0173 METAL-DEPENDENT HYDROLASE MJ1163-RELATED"/>
    <property type="match status" value="1"/>
</dbReference>
<dbReference type="InterPro" id="IPR001279">
    <property type="entry name" value="Metallo-B-lactamas"/>
</dbReference>
<dbReference type="HAMAP" id="MF_00457">
    <property type="entry name" value="UPF0173"/>
    <property type="match status" value="1"/>
</dbReference>
<evidence type="ECO:0000259" key="6">
    <source>
        <dbReference type="SMART" id="SM00849"/>
    </source>
</evidence>
<proteinExistence type="inferred from homology"/>
<comment type="cofactor">
    <cofactor evidence="1">
        <name>Zn(2+)</name>
        <dbReference type="ChEBI" id="CHEBI:29105"/>
    </cofactor>
</comment>
<dbReference type="InterPro" id="IPR001018">
    <property type="entry name" value="Beta-lactamase_class-B_CS"/>
</dbReference>
<dbReference type="InterPro" id="IPR050114">
    <property type="entry name" value="UPF0173_UPF0282_UlaG_hydrolase"/>
</dbReference>
<dbReference type="SUPFAM" id="SSF56281">
    <property type="entry name" value="Metallo-hydrolase/oxidoreductase"/>
    <property type="match status" value="1"/>
</dbReference>
<reference evidence="7 8" key="1">
    <citation type="submission" date="2017-08" db="EMBL/GenBank/DDBJ databases">
        <title>Burning lignite coal seam in the remote Altai Mountains harbors a hydrogen-driven thermophilic microbial community.</title>
        <authorList>
            <person name="Kadnikov V.V."/>
            <person name="Mardanov A.V."/>
            <person name="Ivasenko D."/>
            <person name="Beletsky A.V."/>
            <person name="Karnachuk O.V."/>
            <person name="Ravin N.V."/>
        </authorList>
    </citation>
    <scope>NUCLEOTIDE SEQUENCE [LARGE SCALE GENOMIC DNA]</scope>
    <source>
        <strain evidence="7">AL31</strain>
    </source>
</reference>
<dbReference type="EMBL" id="PEBW01000001">
    <property type="protein sequence ID" value="PTQ53182.1"/>
    <property type="molecule type" value="Genomic_DNA"/>
</dbReference>
<evidence type="ECO:0000256" key="5">
    <source>
        <dbReference type="HAMAP-Rule" id="MF_00457"/>
    </source>
</evidence>
<evidence type="ECO:0000256" key="4">
    <source>
        <dbReference type="ARBA" id="ARBA00022833"/>
    </source>
</evidence>
<gene>
    <name evidence="7" type="ORF">BLITH_0262</name>
</gene>
<protein>
    <recommendedName>
        <fullName evidence="5">UPF0173 metal-dependent hydrolase BLITH_0262</fullName>
    </recommendedName>
</protein>
<evidence type="ECO:0000313" key="7">
    <source>
        <dbReference type="EMBL" id="PTQ53182.1"/>
    </source>
</evidence>
<dbReference type="Pfam" id="PF12706">
    <property type="entry name" value="Lactamase_B_2"/>
    <property type="match status" value="1"/>
</dbReference>
<keyword evidence="4" id="KW-0862">Zinc</keyword>
<evidence type="ECO:0000256" key="2">
    <source>
        <dbReference type="ARBA" id="ARBA00022723"/>
    </source>
</evidence>
<evidence type="ECO:0000256" key="1">
    <source>
        <dbReference type="ARBA" id="ARBA00001947"/>
    </source>
</evidence>
<comment type="caution">
    <text evidence="7">The sequence shown here is derived from an EMBL/GenBank/DDBJ whole genome shotgun (WGS) entry which is preliminary data.</text>
</comment>
<dbReference type="InterPro" id="IPR036866">
    <property type="entry name" value="RibonucZ/Hydroxyglut_hydro"/>
</dbReference>
<sequence length="229" mass="24400">MWAVEIRYFGHAYVYLTVGGYRVAIDPFVEGNPLAPPEARRVAADYILLTHGHGDHVGGAWDLARRGAKVVATFELAQIFAERGAEVLPMNLGGSLELPFGRVKLVPAFHSSSVETGSGIRYAGMPGGFLLFAEGKTVYHAGDTALFGDMRIIGELAPPDVAFLPIGDTYTMGPEDAVLAARWLRARRVVPIHYGTFPAIAQDPEAFVARLAAEGISGIALPPGGSLTL</sequence>
<comment type="similarity">
    <text evidence="5">Belongs to the UPF0173 family.</text>
</comment>
<organism evidence="7 8">
    <name type="scientific">Brockia lithotrophica</name>
    <dbReference type="NCBI Taxonomy" id="933949"/>
    <lineage>
        <taxon>Bacteria</taxon>
        <taxon>Bacillati</taxon>
        <taxon>Bacillota</taxon>
        <taxon>Bacilli</taxon>
        <taxon>Bacillales</taxon>
        <taxon>Bacillales Family X. Incertae Sedis</taxon>
        <taxon>Brockia</taxon>
    </lineage>
</organism>
<dbReference type="AlphaFoldDB" id="A0A2T5GAG6"/>
<dbReference type="InterPro" id="IPR022877">
    <property type="entry name" value="UPF0173"/>
</dbReference>
<dbReference type="GO" id="GO:0008270">
    <property type="term" value="F:zinc ion binding"/>
    <property type="evidence" value="ECO:0007669"/>
    <property type="project" value="InterPro"/>
</dbReference>